<protein>
    <submittedName>
        <fullName evidence="2">Protein furry</fullName>
    </submittedName>
</protein>
<name>A0AAV4MLR8_CAEEX</name>
<accession>A0AAV4MLR8</accession>
<dbReference type="Pfam" id="PF19421">
    <property type="entry name" value="Fry_C"/>
    <property type="match status" value="1"/>
</dbReference>
<dbReference type="Proteomes" id="UP001054945">
    <property type="component" value="Unassembled WGS sequence"/>
</dbReference>
<dbReference type="EMBL" id="BPLR01019877">
    <property type="protein sequence ID" value="GIX72825.1"/>
    <property type="molecule type" value="Genomic_DNA"/>
</dbReference>
<proteinExistence type="predicted"/>
<dbReference type="AlphaFoldDB" id="A0AAV4MLR8"/>
<feature type="domain" description="Protein furry C-terminal" evidence="1">
    <location>
        <begin position="2"/>
        <end position="85"/>
    </location>
</feature>
<gene>
    <name evidence="2" type="primary">FRY_1</name>
    <name evidence="2" type="ORF">CEXT_735111</name>
</gene>
<evidence type="ECO:0000313" key="2">
    <source>
        <dbReference type="EMBL" id="GIX72825.1"/>
    </source>
</evidence>
<comment type="caution">
    <text evidence="2">The sequence shown here is derived from an EMBL/GenBank/DDBJ whole genome shotgun (WGS) entry which is preliminary data.</text>
</comment>
<reference evidence="2 3" key="1">
    <citation type="submission" date="2021-06" db="EMBL/GenBank/DDBJ databases">
        <title>Caerostris extrusa draft genome.</title>
        <authorList>
            <person name="Kono N."/>
            <person name="Arakawa K."/>
        </authorList>
    </citation>
    <scope>NUCLEOTIDE SEQUENCE [LARGE SCALE GENOMIC DNA]</scope>
</reference>
<sequence length="93" mass="10953">MWRAHVRELMSDTTGNISANTYQIMSRLFKEMFRRVTRLTRECCQMISHVDCFRGVASHFLTMLDVLINQVECPFIHVDPEVMLHLSVTNFVF</sequence>
<evidence type="ECO:0000259" key="1">
    <source>
        <dbReference type="Pfam" id="PF19421"/>
    </source>
</evidence>
<evidence type="ECO:0000313" key="3">
    <source>
        <dbReference type="Proteomes" id="UP001054945"/>
    </source>
</evidence>
<organism evidence="2 3">
    <name type="scientific">Caerostris extrusa</name>
    <name type="common">Bark spider</name>
    <name type="synonym">Caerostris bankana</name>
    <dbReference type="NCBI Taxonomy" id="172846"/>
    <lineage>
        <taxon>Eukaryota</taxon>
        <taxon>Metazoa</taxon>
        <taxon>Ecdysozoa</taxon>
        <taxon>Arthropoda</taxon>
        <taxon>Chelicerata</taxon>
        <taxon>Arachnida</taxon>
        <taxon>Araneae</taxon>
        <taxon>Araneomorphae</taxon>
        <taxon>Entelegynae</taxon>
        <taxon>Araneoidea</taxon>
        <taxon>Araneidae</taxon>
        <taxon>Caerostris</taxon>
    </lineage>
</organism>
<dbReference type="InterPro" id="IPR045842">
    <property type="entry name" value="Fry_C"/>
</dbReference>
<keyword evidence="3" id="KW-1185">Reference proteome</keyword>